<dbReference type="Proteomes" id="UP000230052">
    <property type="component" value="Unassembled WGS sequence"/>
</dbReference>
<name>A0A2J0KZL8_9BACT</name>
<organism evidence="1 2">
    <name type="scientific">Candidatus Aquitaenariimonas noxiae</name>
    <dbReference type="NCBI Taxonomy" id="1974741"/>
    <lineage>
        <taxon>Bacteria</taxon>
        <taxon>Pseudomonadati</taxon>
        <taxon>Candidatus Omnitrophota</taxon>
        <taxon>Candidatus Aquitaenariimonas</taxon>
    </lineage>
</organism>
<comment type="caution">
    <text evidence="1">The sequence shown here is derived from an EMBL/GenBank/DDBJ whole genome shotgun (WGS) entry which is preliminary data.</text>
</comment>
<protein>
    <submittedName>
        <fullName evidence="1">Alpha/beta hydrolase</fullName>
    </submittedName>
</protein>
<dbReference type="InterPro" id="IPR029058">
    <property type="entry name" value="AB_hydrolase_fold"/>
</dbReference>
<dbReference type="AlphaFoldDB" id="A0A2J0KZL8"/>
<evidence type="ECO:0000313" key="2">
    <source>
        <dbReference type="Proteomes" id="UP000230052"/>
    </source>
</evidence>
<accession>A0A2J0KZL8</accession>
<gene>
    <name evidence="1" type="ORF">COS99_03240</name>
</gene>
<dbReference type="SUPFAM" id="SSF53474">
    <property type="entry name" value="alpha/beta-Hydrolases"/>
    <property type="match status" value="1"/>
</dbReference>
<dbReference type="EMBL" id="PEWV01000032">
    <property type="protein sequence ID" value="PIU41860.1"/>
    <property type="molecule type" value="Genomic_DNA"/>
</dbReference>
<dbReference type="Gene3D" id="3.40.50.1820">
    <property type="entry name" value="alpha/beta hydrolase"/>
    <property type="match status" value="1"/>
</dbReference>
<reference evidence="1 2" key="1">
    <citation type="submission" date="2017-09" db="EMBL/GenBank/DDBJ databases">
        <title>Depth-based differentiation of microbial function through sediment-hosted aquifers and enrichment of novel symbionts in the deep terrestrial subsurface.</title>
        <authorList>
            <person name="Probst A.J."/>
            <person name="Ladd B."/>
            <person name="Jarett J.K."/>
            <person name="Geller-Mcgrath D.E."/>
            <person name="Sieber C.M."/>
            <person name="Emerson J.B."/>
            <person name="Anantharaman K."/>
            <person name="Thomas B.C."/>
            <person name="Malmstrom R."/>
            <person name="Stieglmeier M."/>
            <person name="Klingl A."/>
            <person name="Woyke T."/>
            <person name="Ryan C.M."/>
            <person name="Banfield J.F."/>
        </authorList>
    </citation>
    <scope>NUCLEOTIDE SEQUENCE [LARGE SCALE GENOMIC DNA]</scope>
    <source>
        <strain evidence="1">CG07_land_8_20_14_0_80_42_15</strain>
    </source>
</reference>
<keyword evidence="1" id="KW-0378">Hydrolase</keyword>
<sequence>MCLLAISGCASISQFADRTAYADKIADTSGFEKSFIKTKNFVLTAYYKLRKPSGPLTVYIEGDGLSWISRSKPSGDPTPLHPLVFRLAAADPSANIVYLARPGQYSTSENPECSFVYWTTKRFSEEVISSMNETVEQFRQKSGSKEVNLIGYSGGAAVAILIASRRDDVASIRTIAGNLDHKALGRYHNVSPLDGSLNPIDVAEAVSRIPQRHFAGENDKQIPVFITKEFAERSNDKNYSSVTAVKGADHKEGWYEQWPRLLSLPLYSINRQADR</sequence>
<dbReference type="GO" id="GO:0016787">
    <property type="term" value="F:hydrolase activity"/>
    <property type="evidence" value="ECO:0007669"/>
    <property type="project" value="UniProtKB-KW"/>
</dbReference>
<proteinExistence type="predicted"/>
<evidence type="ECO:0000313" key="1">
    <source>
        <dbReference type="EMBL" id="PIU41860.1"/>
    </source>
</evidence>